<dbReference type="EMBL" id="JAUSWK010000002">
    <property type="protein sequence ID" value="MDQ0566869.1"/>
    <property type="molecule type" value="Genomic_DNA"/>
</dbReference>
<proteinExistence type="predicted"/>
<keyword evidence="1" id="KW-0812">Transmembrane</keyword>
<feature type="transmembrane region" description="Helical" evidence="1">
    <location>
        <begin position="26"/>
        <end position="51"/>
    </location>
</feature>
<evidence type="ECO:0000313" key="2">
    <source>
        <dbReference type="EMBL" id="MDQ0566869.1"/>
    </source>
</evidence>
<keyword evidence="1" id="KW-0472">Membrane</keyword>
<accession>A0ABU0NBT1</accession>
<organism evidence="2 3">
    <name type="scientific">Qipengyuania citrea</name>
    <dbReference type="NCBI Taxonomy" id="225971"/>
    <lineage>
        <taxon>Bacteria</taxon>
        <taxon>Pseudomonadati</taxon>
        <taxon>Pseudomonadota</taxon>
        <taxon>Alphaproteobacteria</taxon>
        <taxon>Sphingomonadales</taxon>
        <taxon>Erythrobacteraceae</taxon>
        <taxon>Qipengyuania</taxon>
    </lineage>
</organism>
<protein>
    <submittedName>
        <fullName evidence="2">Uncharacterized protein</fullName>
    </submittedName>
</protein>
<feature type="non-terminal residue" evidence="2">
    <location>
        <position position="53"/>
    </location>
</feature>
<reference evidence="2 3" key="1">
    <citation type="submission" date="2023-07" db="EMBL/GenBank/DDBJ databases">
        <title>Genomic Encyclopedia of Type Strains, Phase IV (KMG-IV): sequencing the most valuable type-strain genomes for metagenomic binning, comparative biology and taxonomic classification.</title>
        <authorList>
            <person name="Goeker M."/>
        </authorList>
    </citation>
    <scope>NUCLEOTIDE SEQUENCE [LARGE SCALE GENOMIC DNA]</scope>
    <source>
        <strain evidence="2 3">DSM 14432</strain>
    </source>
</reference>
<comment type="caution">
    <text evidence="2">The sequence shown here is derived from an EMBL/GenBank/DDBJ whole genome shotgun (WGS) entry which is preliminary data.</text>
</comment>
<keyword evidence="3" id="KW-1185">Reference proteome</keyword>
<dbReference type="Proteomes" id="UP001238601">
    <property type="component" value="Unassembled WGS sequence"/>
</dbReference>
<sequence>MPDPRQLMRDLQVFRDPQPGRSLWELGITLIPFLGLFATIIVAADAGYLFALA</sequence>
<evidence type="ECO:0000256" key="1">
    <source>
        <dbReference type="SAM" id="Phobius"/>
    </source>
</evidence>
<evidence type="ECO:0000313" key="3">
    <source>
        <dbReference type="Proteomes" id="UP001238601"/>
    </source>
</evidence>
<name>A0ABU0NBT1_9SPHN</name>
<keyword evidence="1" id="KW-1133">Transmembrane helix</keyword>
<gene>
    <name evidence="2" type="ORF">QOZ97_002402</name>
</gene>